<feature type="region of interest" description="Disordered" evidence="1">
    <location>
        <begin position="1"/>
        <end position="88"/>
    </location>
</feature>
<feature type="compositionally biased region" description="Basic residues" evidence="1">
    <location>
        <begin position="40"/>
        <end position="53"/>
    </location>
</feature>
<evidence type="ECO:0000256" key="1">
    <source>
        <dbReference type="SAM" id="MobiDB-lite"/>
    </source>
</evidence>
<dbReference type="EMBL" id="JACGWN010000005">
    <property type="protein sequence ID" value="KAL0449120.1"/>
    <property type="molecule type" value="Genomic_DNA"/>
</dbReference>
<feature type="compositionally biased region" description="Gly residues" evidence="1">
    <location>
        <begin position="77"/>
        <end position="88"/>
    </location>
</feature>
<feature type="compositionally biased region" description="Gly residues" evidence="1">
    <location>
        <begin position="25"/>
        <end position="39"/>
    </location>
</feature>
<reference evidence="2" key="2">
    <citation type="journal article" date="2024" name="Plant">
        <title>Genomic evolution and insights into agronomic trait innovations of Sesamum species.</title>
        <authorList>
            <person name="Miao H."/>
            <person name="Wang L."/>
            <person name="Qu L."/>
            <person name="Liu H."/>
            <person name="Sun Y."/>
            <person name="Le M."/>
            <person name="Wang Q."/>
            <person name="Wei S."/>
            <person name="Zheng Y."/>
            <person name="Lin W."/>
            <person name="Duan Y."/>
            <person name="Cao H."/>
            <person name="Xiong S."/>
            <person name="Wang X."/>
            <person name="Wei L."/>
            <person name="Li C."/>
            <person name="Ma Q."/>
            <person name="Ju M."/>
            <person name="Zhao R."/>
            <person name="Li G."/>
            <person name="Mu C."/>
            <person name="Tian Q."/>
            <person name="Mei H."/>
            <person name="Zhang T."/>
            <person name="Gao T."/>
            <person name="Zhang H."/>
        </authorList>
    </citation>
    <scope>NUCLEOTIDE SEQUENCE</scope>
    <source>
        <strain evidence="2">KEN1</strain>
    </source>
</reference>
<proteinExistence type="predicted"/>
<dbReference type="AlphaFoldDB" id="A0AAW2X6M2"/>
<evidence type="ECO:0000313" key="2">
    <source>
        <dbReference type="EMBL" id="KAL0449120.1"/>
    </source>
</evidence>
<sequence>MGARATPSTTASGRRTGTPPPLLWGWGGGKGSGGGGRGGWRGRRRNGRGRRPRPLGDRVVPLPGAAGRVGEGERGVRGAGGGRSRGGG</sequence>
<organism evidence="2">
    <name type="scientific">Sesamum latifolium</name>
    <dbReference type="NCBI Taxonomy" id="2727402"/>
    <lineage>
        <taxon>Eukaryota</taxon>
        <taxon>Viridiplantae</taxon>
        <taxon>Streptophyta</taxon>
        <taxon>Embryophyta</taxon>
        <taxon>Tracheophyta</taxon>
        <taxon>Spermatophyta</taxon>
        <taxon>Magnoliopsida</taxon>
        <taxon>eudicotyledons</taxon>
        <taxon>Gunneridae</taxon>
        <taxon>Pentapetalae</taxon>
        <taxon>asterids</taxon>
        <taxon>lamiids</taxon>
        <taxon>Lamiales</taxon>
        <taxon>Pedaliaceae</taxon>
        <taxon>Sesamum</taxon>
    </lineage>
</organism>
<accession>A0AAW2X6M2</accession>
<comment type="caution">
    <text evidence="2">The sequence shown here is derived from an EMBL/GenBank/DDBJ whole genome shotgun (WGS) entry which is preliminary data.</text>
</comment>
<protein>
    <submittedName>
        <fullName evidence="2">Uncharacterized protein</fullName>
    </submittedName>
</protein>
<feature type="compositionally biased region" description="Polar residues" evidence="1">
    <location>
        <begin position="1"/>
        <end position="15"/>
    </location>
</feature>
<reference evidence="2" key="1">
    <citation type="submission" date="2020-06" db="EMBL/GenBank/DDBJ databases">
        <authorList>
            <person name="Li T."/>
            <person name="Hu X."/>
            <person name="Zhang T."/>
            <person name="Song X."/>
            <person name="Zhang H."/>
            <person name="Dai N."/>
            <person name="Sheng W."/>
            <person name="Hou X."/>
            <person name="Wei L."/>
        </authorList>
    </citation>
    <scope>NUCLEOTIDE SEQUENCE</scope>
    <source>
        <strain evidence="2">KEN1</strain>
        <tissue evidence="2">Leaf</tissue>
    </source>
</reference>
<name>A0AAW2X6M2_9LAMI</name>
<gene>
    <name evidence="2" type="ORF">Slati_1468400</name>
</gene>